<dbReference type="UniPathway" id="UPA00109">
    <property type="reaction ID" value="UER00182"/>
</dbReference>
<dbReference type="InterPro" id="IPR022953">
    <property type="entry name" value="ATP_PFK"/>
</dbReference>
<feature type="binding site" description="in other chain" evidence="10">
    <location>
        <position position="316"/>
    </location>
    <ligand>
        <name>substrate</name>
        <note>ligand shared between dimeric partners</note>
    </ligand>
</feature>
<protein>
    <recommendedName>
        <fullName evidence="10">Pyrophosphate--fructose 6-phosphate 1-phosphotransferase</fullName>
        <ecNumber evidence="10">2.7.1.90</ecNumber>
    </recommendedName>
    <alternativeName>
        <fullName evidence="10">6-phosphofructokinase, pyrophosphate dependent</fullName>
    </alternativeName>
    <alternativeName>
        <fullName evidence="10">PPi-dependent phosphofructokinase</fullName>
        <shortName evidence="10">PPi-PFK</shortName>
    </alternativeName>
    <alternativeName>
        <fullName evidence="10">Pyrophosphate-dependent 6-phosphofructose-1-kinase</fullName>
    </alternativeName>
</protein>
<dbReference type="GO" id="GO:0005829">
    <property type="term" value="C:cytosol"/>
    <property type="evidence" value="ECO:0007669"/>
    <property type="project" value="TreeGrafter"/>
</dbReference>
<dbReference type="GO" id="GO:0047334">
    <property type="term" value="F:diphosphate-fructose-6-phosphate 1-phosphotransferase activity"/>
    <property type="evidence" value="ECO:0007669"/>
    <property type="project" value="UniProtKB-EC"/>
</dbReference>
<evidence type="ECO:0000256" key="7">
    <source>
        <dbReference type="ARBA" id="ARBA00022842"/>
    </source>
</evidence>
<evidence type="ECO:0000259" key="11">
    <source>
        <dbReference type="Pfam" id="PF00365"/>
    </source>
</evidence>
<feature type="active site" description="Proton acceptor" evidence="10">
    <location>
        <position position="210"/>
    </location>
</feature>
<organism evidence="12 13">
    <name type="scientific">Candidatus Protochlamydia amoebophila</name>
    <dbReference type="NCBI Taxonomy" id="362787"/>
    <lineage>
        <taxon>Bacteria</taxon>
        <taxon>Pseudomonadati</taxon>
        <taxon>Chlamydiota</taxon>
        <taxon>Chlamydiia</taxon>
        <taxon>Parachlamydiales</taxon>
        <taxon>Parachlamydiaceae</taxon>
        <taxon>Candidatus Protochlamydia</taxon>
    </lineage>
</organism>
<proteinExistence type="inferred from homology"/>
<dbReference type="AlphaFoldDB" id="A0A0C1JLK4"/>
<feature type="binding site" description="in other chain" evidence="10">
    <location>
        <begin position="430"/>
        <end position="433"/>
    </location>
    <ligand>
        <name>substrate</name>
        <note>ligand shared between dimeric partners</note>
    </ligand>
</feature>
<dbReference type="RefSeq" id="WP_193354146.1">
    <property type="nucleotide sequence ID" value="NZ_JSAN01000061.1"/>
</dbReference>
<evidence type="ECO:0000256" key="9">
    <source>
        <dbReference type="ARBA" id="ARBA00048072"/>
    </source>
</evidence>
<evidence type="ECO:0000256" key="4">
    <source>
        <dbReference type="ARBA" id="ARBA00022679"/>
    </source>
</evidence>
<dbReference type="EC" id="2.7.1.90" evidence="10"/>
<keyword evidence="3 10" id="KW-0963">Cytoplasm</keyword>
<feature type="binding site" description="in other chain" evidence="10">
    <location>
        <begin position="255"/>
        <end position="257"/>
    </location>
    <ligand>
        <name>substrate</name>
        <note>ligand shared between dimeric partners</note>
    </ligand>
</feature>
<dbReference type="InterPro" id="IPR011183">
    <property type="entry name" value="PfpB_PPi_PFK"/>
</dbReference>
<dbReference type="PIRSF" id="PIRSF005677">
    <property type="entry name" value="PPi_PFK_PfpB"/>
    <property type="match status" value="1"/>
</dbReference>
<dbReference type="Gene3D" id="3.40.50.450">
    <property type="match status" value="1"/>
</dbReference>
<evidence type="ECO:0000256" key="1">
    <source>
        <dbReference type="ARBA" id="ARBA00001946"/>
    </source>
</evidence>
<gene>
    <name evidence="12" type="primary">pfp-BETA1</name>
    <name evidence="10" type="synonym">pfp</name>
    <name evidence="12" type="ORF">DB44_CO00150</name>
</gene>
<dbReference type="Gene3D" id="3.40.50.460">
    <property type="entry name" value="Phosphofructokinase domain"/>
    <property type="match status" value="1"/>
</dbReference>
<dbReference type="EMBL" id="JSAN01000061">
    <property type="protein sequence ID" value="KIC72145.1"/>
    <property type="molecule type" value="Genomic_DNA"/>
</dbReference>
<accession>A0A0C1JLK4</accession>
<keyword evidence="7 10" id="KW-0460">Magnesium</keyword>
<keyword evidence="6 10" id="KW-0418">Kinase</keyword>
<evidence type="ECO:0000256" key="10">
    <source>
        <dbReference type="HAMAP-Rule" id="MF_01980"/>
    </source>
</evidence>
<sequence length="553" mass="61489">MIMSIEVAMISFSPLQIHRLKYQPQLPLLLQDLSVIAANFEKSICLSDSALQEQFPQTFQQPIITFRRGNKKEATPLKVGVVLSGGQAPGGHNVIAGLFDGLKQIHPESILLGFLDGPLGILKNTSIELTKMVIDSYRNQGGFDMIGSGRTKIETPAQLEAAMLTVQTLALDGLVIIGGDDSNTNAAILAEYFKQAGVKTSVIGVPKTIDGDLKNEFIDISFGFDTASKIYAECIGNILKDALSAKKYYHFIKLMGRSASHLALECALLTQPNLVFISEEVAEKKQTLQEIVGQITTMICKRAEKNLHYGVILIPEGLIESISEIGALIQKLNELLFSHSEKIEGLLIPEEKDNYIISQLTSNEAKTFLALPKEVRDQLLLERDSHGNVQVSKIETERLLIKLVEKELKRLKQEGIYKGTFSPQPQFCGYEGRSGLPSNFDCQYCYALGFVATLLVQSGVTGYMSCLKKLSEPIERWSPMGVPIYRMLQIEKRQGKQKSVIRKFLVDLQGPFFKQYASVRDQWQITDDYRSPGPIQFEGPKNLTEVKPLSLLL</sequence>
<dbReference type="InterPro" id="IPR000023">
    <property type="entry name" value="Phosphofructokinase_dom"/>
</dbReference>
<keyword evidence="4 10" id="KW-0808">Transferase</keyword>
<evidence type="ECO:0000256" key="8">
    <source>
        <dbReference type="ARBA" id="ARBA00023152"/>
    </source>
</evidence>
<dbReference type="InterPro" id="IPR035966">
    <property type="entry name" value="PKF_sf"/>
</dbReference>
<dbReference type="PATRIC" id="fig|362787.3.peg.954"/>
<dbReference type="HAMAP" id="MF_01980">
    <property type="entry name" value="Phosphofructokinase_II_Long"/>
    <property type="match status" value="1"/>
</dbReference>
<feature type="binding site" evidence="10">
    <location>
        <position position="86"/>
    </location>
    <ligand>
        <name>diphosphate</name>
        <dbReference type="ChEBI" id="CHEBI:33019"/>
    </ligand>
</feature>
<keyword evidence="5 10" id="KW-0479">Metal-binding</keyword>
<dbReference type="PRINTS" id="PR00476">
    <property type="entry name" value="PHFRCTKINASE"/>
</dbReference>
<dbReference type="GO" id="GO:0009749">
    <property type="term" value="P:response to glucose"/>
    <property type="evidence" value="ECO:0007669"/>
    <property type="project" value="TreeGrafter"/>
</dbReference>
<evidence type="ECO:0000256" key="5">
    <source>
        <dbReference type="ARBA" id="ARBA00022723"/>
    </source>
</evidence>
<name>A0A0C1JLK4_9BACT</name>
<feature type="binding site" evidence="10">
    <location>
        <position position="180"/>
    </location>
    <ligand>
        <name>Mg(2+)</name>
        <dbReference type="ChEBI" id="CHEBI:18420"/>
        <note>catalytic</note>
    </ligand>
</feature>
<comment type="function">
    <text evidence="2 10">Catalyzes the phosphorylation of D-fructose 6-phosphate, the first committing step of glycolysis. Uses inorganic phosphate (PPi) as phosphoryl donor instead of ATP like common ATP-dependent phosphofructokinases (ATP-PFKs), which renders the reaction reversible, and can thus function both in glycolysis and gluconeogenesis. Consistently, PPi-PFK can replace the enzymes of both the forward (ATP-PFK) and reverse (fructose-bisphosphatase (FBPase)) reactions.</text>
</comment>
<comment type="activity regulation">
    <text evidence="10">Non-allosteric.</text>
</comment>
<comment type="subunit">
    <text evidence="10">Homodimer.</text>
</comment>
<evidence type="ECO:0000313" key="12">
    <source>
        <dbReference type="EMBL" id="KIC72145.1"/>
    </source>
</evidence>
<feature type="site" description="Important for catalytic activity and substrate specificity; stabilizes the transition state when the phosphoryl donor is PPi; prevents ATP from binding by mimicking the alpha-phosphate group of ATP" evidence="10">
    <location>
        <position position="181"/>
    </location>
</feature>
<dbReference type="NCBIfam" id="TIGR02477">
    <property type="entry name" value="PFKA_PPi"/>
    <property type="match status" value="1"/>
</dbReference>
<dbReference type="NCBIfam" id="NF005482">
    <property type="entry name" value="PRK07085.1"/>
    <property type="match status" value="1"/>
</dbReference>
<reference evidence="12 13" key="1">
    <citation type="journal article" date="2014" name="Mol. Biol. Evol.">
        <title>Massive expansion of Ubiquitination-related gene families within the Chlamydiae.</title>
        <authorList>
            <person name="Domman D."/>
            <person name="Collingro A."/>
            <person name="Lagkouvardos I."/>
            <person name="Gehre L."/>
            <person name="Weinmaier T."/>
            <person name="Rattei T."/>
            <person name="Subtil A."/>
            <person name="Horn M."/>
        </authorList>
    </citation>
    <scope>NUCLEOTIDE SEQUENCE [LARGE SCALE GENOMIC DNA]</scope>
    <source>
        <strain evidence="12 13">EI2</strain>
    </source>
</reference>
<feature type="site" description="Important for catalytic activity; stabilizes the transition state when the phosphoryl donor is PPi" evidence="10">
    <location>
        <position position="207"/>
    </location>
</feature>
<evidence type="ECO:0000256" key="2">
    <source>
        <dbReference type="ARBA" id="ARBA00003138"/>
    </source>
</evidence>
<dbReference type="GO" id="GO:0006002">
    <property type="term" value="P:fructose 6-phosphate metabolic process"/>
    <property type="evidence" value="ECO:0007669"/>
    <property type="project" value="InterPro"/>
</dbReference>
<comment type="caution">
    <text evidence="12">The sequence shown here is derived from an EMBL/GenBank/DDBJ whole genome shotgun (WGS) entry which is preliminary data.</text>
</comment>
<comment type="catalytic activity">
    <reaction evidence="9 10">
        <text>beta-D-fructose 6-phosphate + diphosphate = beta-D-fructose 1,6-bisphosphate + phosphate + H(+)</text>
        <dbReference type="Rhea" id="RHEA:13613"/>
        <dbReference type="ChEBI" id="CHEBI:15378"/>
        <dbReference type="ChEBI" id="CHEBI:32966"/>
        <dbReference type="ChEBI" id="CHEBI:33019"/>
        <dbReference type="ChEBI" id="CHEBI:43474"/>
        <dbReference type="ChEBI" id="CHEBI:57634"/>
        <dbReference type="EC" id="2.7.1.90"/>
    </reaction>
</comment>
<feature type="binding site" evidence="10">
    <location>
        <begin position="247"/>
        <end position="248"/>
    </location>
    <ligand>
        <name>substrate</name>
        <note>ligand shared between dimeric partners</note>
    </ligand>
</feature>
<feature type="domain" description="Phosphofructokinase" evidence="11">
    <location>
        <begin position="78"/>
        <end position="331"/>
    </location>
</feature>
<dbReference type="PANTHER" id="PTHR43650:SF1">
    <property type="entry name" value="PYROPHOSPHATE--FRUCTOSE 6-PHOSPHATE 1-PHOSPHOTRANSFERASE SUBUNIT BETA 2"/>
    <property type="match status" value="1"/>
</dbReference>
<dbReference type="SUPFAM" id="SSF53784">
    <property type="entry name" value="Phosphofructokinase"/>
    <property type="match status" value="1"/>
</dbReference>
<evidence type="ECO:0000256" key="3">
    <source>
        <dbReference type="ARBA" id="ARBA00022490"/>
    </source>
</evidence>
<dbReference type="GO" id="GO:0046872">
    <property type="term" value="F:metal ion binding"/>
    <property type="evidence" value="ECO:0007669"/>
    <property type="project" value="UniProtKB-KW"/>
</dbReference>
<comment type="cofactor">
    <cofactor evidence="1 10">
        <name>Mg(2+)</name>
        <dbReference type="ChEBI" id="CHEBI:18420"/>
    </cofactor>
</comment>
<evidence type="ECO:0000313" key="13">
    <source>
        <dbReference type="Proteomes" id="UP000031465"/>
    </source>
</evidence>
<dbReference type="GO" id="GO:0003872">
    <property type="term" value="F:6-phosphofructokinase activity"/>
    <property type="evidence" value="ECO:0007669"/>
    <property type="project" value="UniProtKB-UniRule"/>
</dbReference>
<keyword evidence="8 10" id="KW-0324">Glycolysis</keyword>
<evidence type="ECO:0000256" key="6">
    <source>
        <dbReference type="ARBA" id="ARBA00022777"/>
    </source>
</evidence>
<dbReference type="GO" id="GO:0005524">
    <property type="term" value="F:ATP binding"/>
    <property type="evidence" value="ECO:0007669"/>
    <property type="project" value="InterPro"/>
</dbReference>
<feature type="binding site" description="in other chain" evidence="10">
    <location>
        <begin position="208"/>
        <end position="210"/>
    </location>
    <ligand>
        <name>substrate</name>
        <note>ligand shared between dimeric partners</note>
    </ligand>
</feature>
<comment type="subcellular location">
    <subcellularLocation>
        <location evidence="10">Cytoplasm</location>
    </subcellularLocation>
</comment>
<dbReference type="Proteomes" id="UP000031465">
    <property type="component" value="Unassembled WGS sequence"/>
</dbReference>
<dbReference type="Pfam" id="PF00365">
    <property type="entry name" value="PFK"/>
    <property type="match status" value="1"/>
</dbReference>
<comment type="pathway">
    <text evidence="10">Carbohydrate degradation; glycolysis; D-glyceraldehyde 3-phosphate and glycerone phosphate from D-glucose: step 3/4.</text>
</comment>
<dbReference type="Gene3D" id="1.10.10.480">
    <property type="entry name" value="Phosphofructokinase, domain 3"/>
    <property type="match status" value="1"/>
</dbReference>
<dbReference type="PANTHER" id="PTHR43650">
    <property type="entry name" value="PYROPHOSPHATE--FRUCTOSE 6-PHOSPHATE 1-PHOSPHOTRANSFERASE"/>
    <property type="match status" value="1"/>
</dbReference>
<comment type="caution">
    <text evidence="10">Lacks conserved residue(s) required for the propagation of feature annotation.</text>
</comment>
<comment type="similarity">
    <text evidence="10">Belongs to the phosphofructokinase type A (PFKA) family. PPi-dependent PFK group II subfamily. Clade 'Long' sub-subfamily.</text>
</comment>